<feature type="non-terminal residue" evidence="1">
    <location>
        <position position="1"/>
    </location>
</feature>
<proteinExistence type="predicted"/>
<dbReference type="EMBL" id="CM011697">
    <property type="protein sequence ID" value="TMS01939.1"/>
    <property type="molecule type" value="Genomic_DNA"/>
</dbReference>
<sequence length="111" mass="12240">NLKTGRIVSCHVSFMVSGDLFMAPYDVIIHTLCVSAEAIWKWTGDPFPIPRGCVIGGLCAVVIWKLVQNKKSSPCSSSKESDNVDLEDKKLKLTDKLENVAHKLPLSGTRR</sequence>
<name>A0ACD3Q5R3_LARCR</name>
<keyword evidence="2" id="KW-1185">Reference proteome</keyword>
<evidence type="ECO:0000313" key="2">
    <source>
        <dbReference type="Proteomes" id="UP000793456"/>
    </source>
</evidence>
<reference evidence="1" key="1">
    <citation type="submission" date="2018-11" db="EMBL/GenBank/DDBJ databases">
        <title>The sequence and de novo assembly of Larimichthys crocea genome using PacBio and Hi-C technologies.</title>
        <authorList>
            <person name="Xu P."/>
            <person name="Chen B."/>
            <person name="Zhou Z."/>
            <person name="Ke Q."/>
            <person name="Wu Y."/>
            <person name="Bai H."/>
            <person name="Pu F."/>
        </authorList>
    </citation>
    <scope>NUCLEOTIDE SEQUENCE</scope>
    <source>
        <tissue evidence="1">Muscle</tissue>
    </source>
</reference>
<organism evidence="1 2">
    <name type="scientific">Larimichthys crocea</name>
    <name type="common">Large yellow croaker</name>
    <name type="synonym">Pseudosciaena crocea</name>
    <dbReference type="NCBI Taxonomy" id="215358"/>
    <lineage>
        <taxon>Eukaryota</taxon>
        <taxon>Metazoa</taxon>
        <taxon>Chordata</taxon>
        <taxon>Craniata</taxon>
        <taxon>Vertebrata</taxon>
        <taxon>Euteleostomi</taxon>
        <taxon>Actinopterygii</taxon>
        <taxon>Neopterygii</taxon>
        <taxon>Teleostei</taxon>
        <taxon>Neoteleostei</taxon>
        <taxon>Acanthomorphata</taxon>
        <taxon>Eupercaria</taxon>
        <taxon>Sciaenidae</taxon>
        <taxon>Larimichthys</taxon>
    </lineage>
</organism>
<gene>
    <name evidence="1" type="ORF">E3U43_007479</name>
</gene>
<accession>A0ACD3Q5R3</accession>
<evidence type="ECO:0000313" key="1">
    <source>
        <dbReference type="EMBL" id="TMS01939.1"/>
    </source>
</evidence>
<protein>
    <submittedName>
        <fullName evidence="1">Uncharacterized protein</fullName>
    </submittedName>
</protein>
<dbReference type="Proteomes" id="UP000793456">
    <property type="component" value="Chromosome XXIV"/>
</dbReference>
<comment type="caution">
    <text evidence="1">The sequence shown here is derived from an EMBL/GenBank/DDBJ whole genome shotgun (WGS) entry which is preliminary data.</text>
</comment>